<dbReference type="KEGG" id="ols:Olsu_0376"/>
<evidence type="ECO:0000256" key="5">
    <source>
        <dbReference type="ARBA" id="ARBA00023012"/>
    </source>
</evidence>
<evidence type="ECO:0000313" key="7">
    <source>
        <dbReference type="EMBL" id="ADK67500.1"/>
    </source>
</evidence>
<dbReference type="SUPFAM" id="SSF55874">
    <property type="entry name" value="ATPase domain of HSP90 chaperone/DNA topoisomerase II/histidine kinase"/>
    <property type="match status" value="1"/>
</dbReference>
<comment type="catalytic activity">
    <reaction evidence="1">
        <text>ATP + protein L-histidine = ADP + protein N-phospho-L-histidine.</text>
        <dbReference type="EC" id="2.7.13.3"/>
    </reaction>
</comment>
<keyword evidence="6" id="KW-0812">Transmembrane</keyword>
<dbReference type="RefSeq" id="WP_013251252.1">
    <property type="nucleotide sequence ID" value="NC_014363.1"/>
</dbReference>
<dbReference type="OrthoDB" id="9781904at2"/>
<dbReference type="PANTHER" id="PTHR24421:SF10">
    <property type="entry name" value="NITRATE_NITRITE SENSOR PROTEIN NARQ"/>
    <property type="match status" value="1"/>
</dbReference>
<feature type="transmembrane region" description="Helical" evidence="6">
    <location>
        <begin position="47"/>
        <end position="68"/>
    </location>
</feature>
<dbReference type="Gene3D" id="3.30.565.10">
    <property type="entry name" value="Histidine kinase-like ATPase, C-terminal domain"/>
    <property type="match status" value="1"/>
</dbReference>
<proteinExistence type="predicted"/>
<feature type="transmembrane region" description="Helical" evidence="6">
    <location>
        <begin position="15"/>
        <end position="35"/>
    </location>
</feature>
<reference evidence="7 8" key="1">
    <citation type="journal article" date="2010" name="Stand. Genomic Sci.">
        <title>Complete genome sequence of Olsenella uli type strain (VPI D76D-27C).</title>
        <authorList>
            <person name="Goker M."/>
            <person name="Held B."/>
            <person name="Lucas S."/>
            <person name="Nolan M."/>
            <person name="Yasawong M."/>
            <person name="Glavina Del Rio T."/>
            <person name="Tice H."/>
            <person name="Cheng J.F."/>
            <person name="Bruce D."/>
            <person name="Detter J.C."/>
            <person name="Tapia R."/>
            <person name="Han C."/>
            <person name="Goodwin L."/>
            <person name="Pitluck S."/>
            <person name="Liolios K."/>
            <person name="Ivanova N."/>
            <person name="Mavromatis K."/>
            <person name="Mikhailova N."/>
            <person name="Pati A."/>
            <person name="Chen A."/>
            <person name="Palaniappan K."/>
            <person name="Land M."/>
            <person name="Hauser L."/>
            <person name="Chang Y.J."/>
            <person name="Jeffries C.D."/>
            <person name="Rohde M."/>
            <person name="Sikorski J."/>
            <person name="Pukall R."/>
            <person name="Woyke T."/>
            <person name="Bristow J."/>
            <person name="Eisen J.A."/>
            <person name="Markowitz V."/>
            <person name="Hugenholtz P."/>
            <person name="Kyrpides N.C."/>
            <person name="Klenk H.P."/>
            <person name="Lapidus A."/>
        </authorList>
    </citation>
    <scope>NUCLEOTIDE SEQUENCE [LARGE SCALE GENOMIC DNA]</scope>
    <source>
        <strain evidence="8">ATCC 49627 / DSM 7084 / CIP 109912 / JCM 12494 / NCIMB 702895 / VPI D76D-27C</strain>
    </source>
</reference>
<evidence type="ECO:0000313" key="8">
    <source>
        <dbReference type="Proteomes" id="UP000000333"/>
    </source>
</evidence>
<protein>
    <recommendedName>
        <fullName evidence="2">histidine kinase</fullName>
        <ecNumber evidence="2">2.7.13.3</ecNumber>
    </recommendedName>
</protein>
<dbReference type="InterPro" id="IPR050482">
    <property type="entry name" value="Sensor_HK_TwoCompSys"/>
</dbReference>
<dbReference type="AlphaFoldDB" id="E1QYN6"/>
<dbReference type="STRING" id="633147.Olsu_0376"/>
<evidence type="ECO:0000256" key="4">
    <source>
        <dbReference type="ARBA" id="ARBA00022777"/>
    </source>
</evidence>
<dbReference type="PANTHER" id="PTHR24421">
    <property type="entry name" value="NITRATE/NITRITE SENSOR PROTEIN NARX-RELATED"/>
    <property type="match status" value="1"/>
</dbReference>
<evidence type="ECO:0000256" key="1">
    <source>
        <dbReference type="ARBA" id="ARBA00000085"/>
    </source>
</evidence>
<evidence type="ECO:0000256" key="3">
    <source>
        <dbReference type="ARBA" id="ARBA00022679"/>
    </source>
</evidence>
<dbReference type="InterPro" id="IPR036890">
    <property type="entry name" value="HATPase_C_sf"/>
</dbReference>
<organism evidence="7 8">
    <name type="scientific">Olsenella uli (strain ATCC 49627 / DSM 7084 / CCUG 31166 / CIP 109912 / JCM 12494 / LMG 11480 / NCIMB 702895 / VPI D76D-27C)</name>
    <name type="common">Lactobacillus uli</name>
    <dbReference type="NCBI Taxonomy" id="633147"/>
    <lineage>
        <taxon>Bacteria</taxon>
        <taxon>Bacillati</taxon>
        <taxon>Actinomycetota</taxon>
        <taxon>Coriobacteriia</taxon>
        <taxon>Coriobacteriales</taxon>
        <taxon>Atopobiaceae</taxon>
        <taxon>Olsenella</taxon>
    </lineage>
</organism>
<keyword evidence="8" id="KW-1185">Reference proteome</keyword>
<dbReference type="eggNOG" id="COG4585">
    <property type="taxonomic scope" value="Bacteria"/>
</dbReference>
<dbReference type="HOGENOM" id="CLU_548260_0_0_11"/>
<feature type="transmembrane region" description="Helical" evidence="6">
    <location>
        <begin position="80"/>
        <end position="101"/>
    </location>
</feature>
<name>E1QYN6_OLSUV</name>
<keyword evidence="3" id="KW-0808">Transferase</keyword>
<sequence length="510" mass="54283">MLGGPPHPALLVCELLVVLFCLESVLQTIYVASLFSRQDLPLGSIHLAHELSLAGALVVTAILCVEMTEGPVVLVVEFGVLGVPVDAMAAVGYACFALGALRVVGPSSGMVPSVPPSEAEVGAGRPGPLLGTRLGVALESVLVLLATTHASLVVGEHWFVCLVLLAAAMLYRTVSLVRWAHDRLNGSLTCLSPLQTLSELPEGVLCVTRDGRVLFMNDCMRRCLATLGLTADLGDLSGAWEKIAAAAMAHDGGRVSDGGVRVGVTSDEVRYLMRHDMVALGSGSVCILALDITEEERLRQGAQAVNQSLEGARRRLVDSLANVEETARIEARLTMRARVHDVIGQRLSILHRCLEDGDVSDETVEHLQVLLDDITSDLRDPHEANPCRSLDTLVAAFGLAGVDVRVTGSLPAGRPVAAFFVNTLREACTNAVRHGQACRVWVHLDQTEELLRLRVTNDGVCPVDGKIDERGGLGGMRHAAAALGATVRVTARPRFVVSVEVPLDPRPVSR</sequence>
<accession>E1QYN6</accession>
<keyword evidence="6" id="KW-0472">Membrane</keyword>
<dbReference type="CDD" id="cd16917">
    <property type="entry name" value="HATPase_UhpB-NarQ-NarX-like"/>
    <property type="match status" value="1"/>
</dbReference>
<dbReference type="GO" id="GO:0000160">
    <property type="term" value="P:phosphorelay signal transduction system"/>
    <property type="evidence" value="ECO:0007669"/>
    <property type="project" value="UniProtKB-KW"/>
</dbReference>
<evidence type="ECO:0000256" key="6">
    <source>
        <dbReference type="SAM" id="Phobius"/>
    </source>
</evidence>
<gene>
    <name evidence="7" type="ordered locus">Olsu_0376</name>
</gene>
<keyword evidence="5" id="KW-0902">Two-component regulatory system</keyword>
<dbReference type="GO" id="GO:0004673">
    <property type="term" value="F:protein histidine kinase activity"/>
    <property type="evidence" value="ECO:0007669"/>
    <property type="project" value="UniProtKB-EC"/>
</dbReference>
<dbReference type="EMBL" id="CP002106">
    <property type="protein sequence ID" value="ADK67500.1"/>
    <property type="molecule type" value="Genomic_DNA"/>
</dbReference>
<keyword evidence="6" id="KW-1133">Transmembrane helix</keyword>
<evidence type="ECO:0000256" key="2">
    <source>
        <dbReference type="ARBA" id="ARBA00012438"/>
    </source>
</evidence>
<dbReference type="EC" id="2.7.13.3" evidence="2"/>
<keyword evidence="4 7" id="KW-0418">Kinase</keyword>
<dbReference type="GeneID" id="78511831"/>
<dbReference type="Proteomes" id="UP000000333">
    <property type="component" value="Chromosome"/>
</dbReference>